<reference evidence="2 3" key="1">
    <citation type="submission" date="2018-06" db="EMBL/GenBank/DDBJ databases">
        <title>Genomic Encyclopedia of Type Strains, Phase IV (KMG-IV): sequencing the most valuable type-strain genomes for metagenomic binning, comparative biology and taxonomic classification.</title>
        <authorList>
            <person name="Goeker M."/>
        </authorList>
    </citation>
    <scope>NUCLEOTIDE SEQUENCE [LARGE SCALE GENOMIC DNA]</scope>
    <source>
        <strain evidence="2 3">DSM 25532</strain>
    </source>
</reference>
<sequence>MRRDLPCCAISFELDSAQGLWQWQPVDEALLTTAAKRMRTLSSNLFLRSADALHLTCAAEKGFLAIHTSDRHMLAAAPAFGLLGVTL</sequence>
<dbReference type="InterPro" id="IPR029060">
    <property type="entry name" value="PIN-like_dom_sf"/>
</dbReference>
<dbReference type="Gene3D" id="3.40.50.1010">
    <property type="entry name" value="5'-nuclease"/>
    <property type="match status" value="1"/>
</dbReference>
<dbReference type="OrthoDB" id="194818at2"/>
<comment type="caution">
    <text evidence="2">The sequence shown here is derived from an EMBL/GenBank/DDBJ whole genome shotgun (WGS) entry which is preliminary data.</text>
</comment>
<dbReference type="AlphaFoldDB" id="A0A366HIH2"/>
<evidence type="ECO:0000259" key="1">
    <source>
        <dbReference type="Pfam" id="PF01850"/>
    </source>
</evidence>
<dbReference type="Pfam" id="PF01850">
    <property type="entry name" value="PIN"/>
    <property type="match status" value="1"/>
</dbReference>
<accession>A0A366HIH2</accession>
<feature type="domain" description="PIN" evidence="1">
    <location>
        <begin position="24"/>
        <end position="74"/>
    </location>
</feature>
<evidence type="ECO:0000313" key="3">
    <source>
        <dbReference type="Proteomes" id="UP000253426"/>
    </source>
</evidence>
<proteinExistence type="predicted"/>
<dbReference type="SUPFAM" id="SSF88723">
    <property type="entry name" value="PIN domain-like"/>
    <property type="match status" value="1"/>
</dbReference>
<dbReference type="Proteomes" id="UP000253426">
    <property type="component" value="Unassembled WGS sequence"/>
</dbReference>
<dbReference type="RefSeq" id="WP_113959637.1">
    <property type="nucleotide sequence ID" value="NZ_QNRR01000006.1"/>
</dbReference>
<evidence type="ECO:0000313" key="2">
    <source>
        <dbReference type="EMBL" id="RBP42511.1"/>
    </source>
</evidence>
<organism evidence="2 3">
    <name type="scientific">Roseimicrobium gellanilyticum</name>
    <dbReference type="NCBI Taxonomy" id="748857"/>
    <lineage>
        <taxon>Bacteria</taxon>
        <taxon>Pseudomonadati</taxon>
        <taxon>Verrucomicrobiota</taxon>
        <taxon>Verrucomicrobiia</taxon>
        <taxon>Verrucomicrobiales</taxon>
        <taxon>Verrucomicrobiaceae</taxon>
        <taxon>Roseimicrobium</taxon>
    </lineage>
</organism>
<dbReference type="EMBL" id="QNRR01000006">
    <property type="protein sequence ID" value="RBP42511.1"/>
    <property type="molecule type" value="Genomic_DNA"/>
</dbReference>
<gene>
    <name evidence="2" type="ORF">DES53_106220</name>
</gene>
<keyword evidence="3" id="KW-1185">Reference proteome</keyword>
<dbReference type="InterPro" id="IPR002716">
    <property type="entry name" value="PIN_dom"/>
</dbReference>
<name>A0A366HIH2_9BACT</name>
<protein>
    <submittedName>
        <fullName evidence="2">PIN domain-containing protein</fullName>
    </submittedName>
</protein>